<evidence type="ECO:0000256" key="1">
    <source>
        <dbReference type="SAM" id="MobiDB-lite"/>
    </source>
</evidence>
<evidence type="ECO:0000313" key="3">
    <source>
        <dbReference type="Proteomes" id="UP000649617"/>
    </source>
</evidence>
<proteinExistence type="predicted"/>
<name>A0A812M8W8_SYMPI</name>
<reference evidence="2" key="1">
    <citation type="submission" date="2021-02" db="EMBL/GenBank/DDBJ databases">
        <authorList>
            <person name="Dougan E. K."/>
            <person name="Rhodes N."/>
            <person name="Thang M."/>
            <person name="Chan C."/>
        </authorList>
    </citation>
    <scope>NUCLEOTIDE SEQUENCE</scope>
</reference>
<feature type="compositionally biased region" description="Low complexity" evidence="1">
    <location>
        <begin position="129"/>
        <end position="144"/>
    </location>
</feature>
<evidence type="ECO:0000313" key="2">
    <source>
        <dbReference type="EMBL" id="CAE7259081.1"/>
    </source>
</evidence>
<accession>A0A812M8W8</accession>
<dbReference type="OrthoDB" id="438093at2759"/>
<dbReference type="EMBL" id="CAJNIZ010007558">
    <property type="protein sequence ID" value="CAE7259081.1"/>
    <property type="molecule type" value="Genomic_DNA"/>
</dbReference>
<organism evidence="2 3">
    <name type="scientific">Symbiodinium pilosum</name>
    <name type="common">Dinoflagellate</name>
    <dbReference type="NCBI Taxonomy" id="2952"/>
    <lineage>
        <taxon>Eukaryota</taxon>
        <taxon>Sar</taxon>
        <taxon>Alveolata</taxon>
        <taxon>Dinophyceae</taxon>
        <taxon>Suessiales</taxon>
        <taxon>Symbiodiniaceae</taxon>
        <taxon>Symbiodinium</taxon>
    </lineage>
</organism>
<feature type="region of interest" description="Disordered" evidence="1">
    <location>
        <begin position="72"/>
        <end position="172"/>
    </location>
</feature>
<feature type="compositionally biased region" description="Low complexity" evidence="1">
    <location>
        <begin position="72"/>
        <end position="84"/>
    </location>
</feature>
<feature type="region of interest" description="Disordered" evidence="1">
    <location>
        <begin position="1"/>
        <end position="39"/>
    </location>
</feature>
<feature type="compositionally biased region" description="Basic residues" evidence="1">
    <location>
        <begin position="159"/>
        <end position="170"/>
    </location>
</feature>
<keyword evidence="3" id="KW-1185">Reference proteome</keyword>
<sequence length="370" mass="40005">MSSPPEAASGSRSPATPRKSISELLTKVTSDGPRQRLSDAEVDDFFRAELWRPSQPQSSFRDHVLDRAADLVAPSSSAAPPVASTALEVTTPPRRGRRPLLETPSPVPKPGRARNRTEPPKGTKRKLAEAAPSPAKAKPATASPARRHTEKSPAVPKSILKKPSPKKANKKQLMAVEKPNTLQKSNTRQIAKLQAKGALTSVPVDVFGSSDLSTKTRPKRCRMPPLQAWRNERVVYERAANSQLPTVVAVELDMARASADLKLTALQLPLPEIEASEFAGISTKKMRSKIYALPLQPSPTAGPCTIALCGPGLIHVLDGSLRFAKETEKKERMADAGTTILLKDTESHLLAPADIDGEGSGVRFFWVEVR</sequence>
<comment type="caution">
    <text evidence="2">The sequence shown here is derived from an EMBL/GenBank/DDBJ whole genome shotgun (WGS) entry which is preliminary data.</text>
</comment>
<dbReference type="AlphaFoldDB" id="A0A812M8W8"/>
<dbReference type="Proteomes" id="UP000649617">
    <property type="component" value="Unassembled WGS sequence"/>
</dbReference>
<gene>
    <name evidence="2" type="ORF">SPIL2461_LOCUS5372</name>
</gene>
<protein>
    <submittedName>
        <fullName evidence="2">Uncharacterized protein</fullName>
    </submittedName>
</protein>